<evidence type="ECO:0000313" key="2">
    <source>
        <dbReference type="Proteomes" id="UP000681340"/>
    </source>
</evidence>
<organism evidence="1 2">
    <name type="scientific">Actinoplanes auranticolor</name>
    <dbReference type="NCBI Taxonomy" id="47988"/>
    <lineage>
        <taxon>Bacteria</taxon>
        <taxon>Bacillati</taxon>
        <taxon>Actinomycetota</taxon>
        <taxon>Actinomycetes</taxon>
        <taxon>Micromonosporales</taxon>
        <taxon>Micromonosporaceae</taxon>
        <taxon>Actinoplanes</taxon>
    </lineage>
</organism>
<name>A0A919STF1_9ACTN</name>
<gene>
    <name evidence="1" type="ORF">Aau02nite_76750</name>
</gene>
<evidence type="ECO:0000313" key="1">
    <source>
        <dbReference type="EMBL" id="GIM77609.1"/>
    </source>
</evidence>
<comment type="caution">
    <text evidence="1">The sequence shown here is derived from an EMBL/GenBank/DDBJ whole genome shotgun (WGS) entry which is preliminary data.</text>
</comment>
<reference evidence="1" key="1">
    <citation type="submission" date="2021-03" db="EMBL/GenBank/DDBJ databases">
        <title>Whole genome shotgun sequence of Actinoplanes auranticolor NBRC 12245.</title>
        <authorList>
            <person name="Komaki H."/>
            <person name="Tamura T."/>
        </authorList>
    </citation>
    <scope>NUCLEOTIDE SEQUENCE</scope>
    <source>
        <strain evidence="1">NBRC 12245</strain>
    </source>
</reference>
<dbReference type="EMBL" id="BOQL01000067">
    <property type="protein sequence ID" value="GIM77609.1"/>
    <property type="molecule type" value="Genomic_DNA"/>
</dbReference>
<dbReference type="Proteomes" id="UP000681340">
    <property type="component" value="Unassembled WGS sequence"/>
</dbReference>
<protein>
    <submittedName>
        <fullName evidence="1">Uncharacterized protein</fullName>
    </submittedName>
</protein>
<proteinExistence type="predicted"/>
<keyword evidence="2" id="KW-1185">Reference proteome</keyword>
<accession>A0A919STF1</accession>
<dbReference type="RefSeq" id="WP_212993508.1">
    <property type="nucleotide sequence ID" value="NZ_BAABEA010000045.1"/>
</dbReference>
<sequence>MITKTAAHPDPTDASDMVAGDYPQYVGVLSDLGNQCAALDSALLEARSADTTQTCRDALVDLHIRLRRMAATANHALGPRSPSPDVQP</sequence>
<dbReference type="AlphaFoldDB" id="A0A919STF1"/>